<reference evidence="6 7" key="1">
    <citation type="submission" date="2018-10" db="EMBL/GenBank/DDBJ databases">
        <title>Natrarchaeobius chitinivorans gen. nov., sp. nov., and Natrarchaeobius haloalkaliphilus sp. nov., alkaliphilic, chitin-utilizing haloarchaea from hypersaline alkaline lakes.</title>
        <authorList>
            <person name="Sorokin D.Y."/>
            <person name="Elcheninov A.G."/>
            <person name="Kostrikina N.A."/>
            <person name="Bale N.J."/>
            <person name="Sinninghe Damste J.S."/>
            <person name="Khijniak T.V."/>
            <person name="Kublanov I.V."/>
            <person name="Toshchakov S.V."/>
        </authorList>
    </citation>
    <scope>NUCLEOTIDE SEQUENCE [LARGE SCALE GENOMIC DNA]</scope>
    <source>
        <strain evidence="6 7">AArcht7</strain>
    </source>
</reference>
<comment type="caution">
    <text evidence="6">The sequence shown here is derived from an EMBL/GenBank/DDBJ whole genome shotgun (WGS) entry which is preliminary data.</text>
</comment>
<dbReference type="InterPro" id="IPR013762">
    <property type="entry name" value="Integrase-like_cat_sf"/>
</dbReference>
<proteinExistence type="predicted"/>
<accession>A0A3N6M7S0</accession>
<sequence length="399" mass="46302">MTNQPDPLDNLPSGDGTPRDGLPPAPEQVEFDFPLASERSREDLENYGLNMVDDYRDFKKDLLSWLATYGKHPEKGQGLAESTLQSTHYKLEIVFRWLWEDEDAYTTDFTPDHADRFIRLLNRSDGMADSSVIHYGKAVQRLFKYQNHIHGTDYDWEPKPELSQATGDERDYLRRTAFKPLYQAALEYNSVKSYNSNMSAEERDRLKTHVSQRLGVPKSEVGPEHFEQANSWKEPSIIAVTLDTGLRPIEVGRATTDWVNLENNELNIPKDESTKNEAHWNCSIKKRTSRVLKRWLEERATYDKYNGRDELWLTKQGSKYSSKSCNYLLSRLVEQGDLPIPDHKDITWYSIRHGVATYWANHIGPHHAKEQLRHKSVTTTMKYLHSDAETRNDAAEQIW</sequence>
<dbReference type="Gene3D" id="1.10.443.10">
    <property type="entry name" value="Intergrase catalytic core"/>
    <property type="match status" value="1"/>
</dbReference>
<keyword evidence="2" id="KW-0238">DNA-binding</keyword>
<organism evidence="6 7">
    <name type="scientific">Natrarchaeobius chitinivorans</name>
    <dbReference type="NCBI Taxonomy" id="1679083"/>
    <lineage>
        <taxon>Archaea</taxon>
        <taxon>Methanobacteriati</taxon>
        <taxon>Methanobacteriota</taxon>
        <taxon>Stenosarchaea group</taxon>
        <taxon>Halobacteria</taxon>
        <taxon>Halobacteriales</taxon>
        <taxon>Natrialbaceae</taxon>
        <taxon>Natrarchaeobius</taxon>
    </lineage>
</organism>
<dbReference type="SUPFAM" id="SSF56349">
    <property type="entry name" value="DNA breaking-rejoining enzymes"/>
    <property type="match status" value="1"/>
</dbReference>
<evidence type="ECO:0000256" key="4">
    <source>
        <dbReference type="SAM" id="MobiDB-lite"/>
    </source>
</evidence>
<keyword evidence="1" id="KW-0229">DNA integration</keyword>
<dbReference type="GO" id="GO:0015074">
    <property type="term" value="P:DNA integration"/>
    <property type="evidence" value="ECO:0007669"/>
    <property type="project" value="UniProtKB-KW"/>
</dbReference>
<evidence type="ECO:0000256" key="3">
    <source>
        <dbReference type="ARBA" id="ARBA00023172"/>
    </source>
</evidence>
<feature type="region of interest" description="Disordered" evidence="4">
    <location>
        <begin position="1"/>
        <end position="36"/>
    </location>
</feature>
<dbReference type="InterPro" id="IPR050090">
    <property type="entry name" value="Tyrosine_recombinase_XerCD"/>
</dbReference>
<gene>
    <name evidence="6" type="ORF">EA472_18055</name>
</gene>
<protein>
    <submittedName>
        <fullName evidence="6">Site-specific integrase</fullName>
    </submittedName>
</protein>
<keyword evidence="7" id="KW-1185">Reference proteome</keyword>
<dbReference type="OrthoDB" id="330648at2157"/>
<evidence type="ECO:0000313" key="6">
    <source>
        <dbReference type="EMBL" id="RQG98317.1"/>
    </source>
</evidence>
<dbReference type="PANTHER" id="PTHR30349">
    <property type="entry name" value="PHAGE INTEGRASE-RELATED"/>
    <property type="match status" value="1"/>
</dbReference>
<name>A0A3N6M7S0_NATCH</name>
<dbReference type="GO" id="GO:0006310">
    <property type="term" value="P:DNA recombination"/>
    <property type="evidence" value="ECO:0007669"/>
    <property type="project" value="UniProtKB-KW"/>
</dbReference>
<dbReference type="Gene3D" id="1.10.150.130">
    <property type="match status" value="1"/>
</dbReference>
<dbReference type="InterPro" id="IPR002104">
    <property type="entry name" value="Integrase_catalytic"/>
</dbReference>
<dbReference type="Proteomes" id="UP000281431">
    <property type="component" value="Unassembled WGS sequence"/>
</dbReference>
<dbReference type="GO" id="GO:0003677">
    <property type="term" value="F:DNA binding"/>
    <property type="evidence" value="ECO:0007669"/>
    <property type="project" value="UniProtKB-KW"/>
</dbReference>
<evidence type="ECO:0000256" key="2">
    <source>
        <dbReference type="ARBA" id="ARBA00023125"/>
    </source>
</evidence>
<dbReference type="InterPro" id="IPR010998">
    <property type="entry name" value="Integrase_recombinase_N"/>
</dbReference>
<dbReference type="PROSITE" id="PS51898">
    <property type="entry name" value="TYR_RECOMBINASE"/>
    <property type="match status" value="1"/>
</dbReference>
<keyword evidence="3" id="KW-0233">DNA recombination</keyword>
<dbReference type="CDD" id="cd00397">
    <property type="entry name" value="DNA_BRE_C"/>
    <property type="match status" value="1"/>
</dbReference>
<dbReference type="Pfam" id="PF00589">
    <property type="entry name" value="Phage_integrase"/>
    <property type="match status" value="1"/>
</dbReference>
<feature type="domain" description="Tyr recombinase" evidence="5">
    <location>
        <begin position="205"/>
        <end position="396"/>
    </location>
</feature>
<evidence type="ECO:0000313" key="7">
    <source>
        <dbReference type="Proteomes" id="UP000281431"/>
    </source>
</evidence>
<evidence type="ECO:0000256" key="1">
    <source>
        <dbReference type="ARBA" id="ARBA00022908"/>
    </source>
</evidence>
<dbReference type="AlphaFoldDB" id="A0A3N6M7S0"/>
<dbReference type="EMBL" id="REFZ01000016">
    <property type="protein sequence ID" value="RQG98317.1"/>
    <property type="molecule type" value="Genomic_DNA"/>
</dbReference>
<evidence type="ECO:0000259" key="5">
    <source>
        <dbReference type="PROSITE" id="PS51898"/>
    </source>
</evidence>
<dbReference type="PANTHER" id="PTHR30349:SF41">
    <property type="entry name" value="INTEGRASE_RECOMBINASE PROTEIN MJ0367-RELATED"/>
    <property type="match status" value="1"/>
</dbReference>
<dbReference type="InterPro" id="IPR011010">
    <property type="entry name" value="DNA_brk_join_enz"/>
</dbReference>